<reference evidence="1 2" key="1">
    <citation type="submission" date="2014-04" db="EMBL/GenBank/DDBJ databases">
        <title>Evolutionary Origins and Diversification of the Mycorrhizal Mutualists.</title>
        <authorList>
            <consortium name="DOE Joint Genome Institute"/>
            <consortium name="Mycorrhizal Genomics Consortium"/>
            <person name="Kohler A."/>
            <person name="Kuo A."/>
            <person name="Nagy L.G."/>
            <person name="Floudas D."/>
            <person name="Copeland A."/>
            <person name="Barry K.W."/>
            <person name="Cichocki N."/>
            <person name="Veneault-Fourrey C."/>
            <person name="LaButti K."/>
            <person name="Lindquist E.A."/>
            <person name="Lipzen A."/>
            <person name="Lundell T."/>
            <person name="Morin E."/>
            <person name="Murat C."/>
            <person name="Riley R."/>
            <person name="Ohm R."/>
            <person name="Sun H."/>
            <person name="Tunlid A."/>
            <person name="Henrissat B."/>
            <person name="Grigoriev I.V."/>
            <person name="Hibbett D.S."/>
            <person name="Martin F."/>
        </authorList>
    </citation>
    <scope>NUCLEOTIDE SEQUENCE [LARGE SCALE GENOMIC DNA]</scope>
    <source>
        <strain evidence="1 2">Koide BX008</strain>
    </source>
</reference>
<evidence type="ECO:0000313" key="2">
    <source>
        <dbReference type="Proteomes" id="UP000054549"/>
    </source>
</evidence>
<gene>
    <name evidence="1" type="ORF">M378DRAFT_23126</name>
</gene>
<dbReference type="Proteomes" id="UP000054549">
    <property type="component" value="Unassembled WGS sequence"/>
</dbReference>
<dbReference type="InParanoid" id="A0A0C2TIE9"/>
<dbReference type="OrthoDB" id="2679825at2759"/>
<evidence type="ECO:0000313" key="1">
    <source>
        <dbReference type="EMBL" id="KIL66754.1"/>
    </source>
</evidence>
<organism evidence="1 2">
    <name type="scientific">Amanita muscaria (strain Koide BX008)</name>
    <dbReference type="NCBI Taxonomy" id="946122"/>
    <lineage>
        <taxon>Eukaryota</taxon>
        <taxon>Fungi</taxon>
        <taxon>Dikarya</taxon>
        <taxon>Basidiomycota</taxon>
        <taxon>Agaricomycotina</taxon>
        <taxon>Agaricomycetes</taxon>
        <taxon>Agaricomycetidae</taxon>
        <taxon>Agaricales</taxon>
        <taxon>Pluteineae</taxon>
        <taxon>Amanitaceae</taxon>
        <taxon>Amanita</taxon>
    </lineage>
</organism>
<dbReference type="AlphaFoldDB" id="A0A0C2TIE9"/>
<dbReference type="InterPro" id="IPR054208">
    <property type="entry name" value="DUF6914"/>
</dbReference>
<protein>
    <submittedName>
        <fullName evidence="1">Uncharacterized protein</fullName>
    </submittedName>
</protein>
<dbReference type="Pfam" id="PF21858">
    <property type="entry name" value="DUF6914"/>
    <property type="match status" value="1"/>
</dbReference>
<proteinExistence type="predicted"/>
<accession>A0A0C2TIE9</accession>
<keyword evidence="2" id="KW-1185">Reference proteome</keyword>
<sequence length="181" mass="20220">MSDKNRLFITLQYRLERPGFHWGILLAPKSESGNREEKDSHLFHAINSFSPGVAITPGQKPGWRYESKPANVLKSRTITGRVLVAKLSGSESVEAQAQRIDSIIRRVPLVQNNDSWTCRTWVKQALGTLKAAGGDFASIPVLTENLENEMIIFAEKAKESILKGKLVTHPKDLAQLDMRGR</sequence>
<dbReference type="HOGENOM" id="CLU_125049_0_0_1"/>
<dbReference type="EMBL" id="KN818234">
    <property type="protein sequence ID" value="KIL66754.1"/>
    <property type="molecule type" value="Genomic_DNA"/>
</dbReference>
<name>A0A0C2TIE9_AMAMK</name>